<gene>
    <name evidence="1" type="ORF">PACLA_8A014212</name>
</gene>
<sequence>MAGFKIVALIASVTAQIGAFTALLLQLYGLILLWKIHEKQKKNTMLIALQNRRSYFLRKLKVLRQRRLRRRNRSCWFKPGRSDQWWIKMINGEAPDEFWMKNFRMTKESFLELETELKPYISPDPSSPNHRALDSAKCKETGCYIVLFERHWLPHYDSKCFR</sequence>
<comment type="caution">
    <text evidence="1">The sequence shown here is derived from an EMBL/GenBank/DDBJ whole genome shotgun (WGS) entry which is preliminary data.</text>
</comment>
<dbReference type="AlphaFoldDB" id="A0A6S7IIQ3"/>
<keyword evidence="2" id="KW-1185">Reference proteome</keyword>
<proteinExistence type="predicted"/>
<dbReference type="EMBL" id="CACRXK020005350">
    <property type="protein sequence ID" value="CAB4005901.1"/>
    <property type="molecule type" value="Genomic_DNA"/>
</dbReference>
<feature type="non-terminal residue" evidence="1">
    <location>
        <position position="162"/>
    </location>
</feature>
<accession>A0A6S7IIQ3</accession>
<protein>
    <submittedName>
        <fullName evidence="1">Uncharacterized protein</fullName>
    </submittedName>
</protein>
<organism evidence="1 2">
    <name type="scientific">Paramuricea clavata</name>
    <name type="common">Red gorgonian</name>
    <name type="synonym">Violescent sea-whip</name>
    <dbReference type="NCBI Taxonomy" id="317549"/>
    <lineage>
        <taxon>Eukaryota</taxon>
        <taxon>Metazoa</taxon>
        <taxon>Cnidaria</taxon>
        <taxon>Anthozoa</taxon>
        <taxon>Octocorallia</taxon>
        <taxon>Malacalcyonacea</taxon>
        <taxon>Plexauridae</taxon>
        <taxon>Paramuricea</taxon>
    </lineage>
</organism>
<dbReference type="Proteomes" id="UP001152795">
    <property type="component" value="Unassembled WGS sequence"/>
</dbReference>
<reference evidence="1" key="1">
    <citation type="submission" date="2020-04" db="EMBL/GenBank/DDBJ databases">
        <authorList>
            <person name="Alioto T."/>
            <person name="Alioto T."/>
            <person name="Gomez Garrido J."/>
        </authorList>
    </citation>
    <scope>NUCLEOTIDE SEQUENCE</scope>
    <source>
        <strain evidence="1">A484AB</strain>
    </source>
</reference>
<name>A0A6S7IIQ3_PARCT</name>
<evidence type="ECO:0000313" key="1">
    <source>
        <dbReference type="EMBL" id="CAB4005901.1"/>
    </source>
</evidence>
<evidence type="ECO:0000313" key="2">
    <source>
        <dbReference type="Proteomes" id="UP001152795"/>
    </source>
</evidence>